<dbReference type="EMBL" id="WWSR01000001">
    <property type="protein sequence ID" value="MZJ38565.1"/>
    <property type="molecule type" value="Genomic_DNA"/>
</dbReference>
<protein>
    <submittedName>
        <fullName evidence="1">Uncharacterized protein</fullName>
    </submittedName>
</protein>
<comment type="caution">
    <text evidence="1">The sequence shown here is derived from an EMBL/GenBank/DDBJ whole genome shotgun (WGS) entry which is preliminary data.</text>
</comment>
<evidence type="ECO:0000313" key="1">
    <source>
        <dbReference type="EMBL" id="MZJ38565.1"/>
    </source>
</evidence>
<name>A0A381JZ76_9ACTN</name>
<dbReference type="AlphaFoldDB" id="A0A381JZ76"/>
<accession>A0A381JZ76</accession>
<evidence type="ECO:0000313" key="2">
    <source>
        <dbReference type="Proteomes" id="UP000469380"/>
    </source>
</evidence>
<dbReference type="Proteomes" id="UP000469380">
    <property type="component" value="Unassembled WGS sequence"/>
</dbReference>
<gene>
    <name evidence="1" type="ORF">GT464_01145</name>
</gene>
<sequence length="89" mass="9725">MLTKTLHSIRGMFERLLNMYKEKSTRGLLALMAAFVCGFIWPLLGLLAAVWTRHSGKHADAGSVAGMAAVINIVTYFIQIATRIVCGSI</sequence>
<reference evidence="1 2" key="1">
    <citation type="journal article" date="2019" name="Nat. Med.">
        <title>A library of human gut bacterial isolates paired with longitudinal multiomics data enables mechanistic microbiome research.</title>
        <authorList>
            <person name="Poyet M."/>
            <person name="Groussin M."/>
            <person name="Gibbons S.M."/>
            <person name="Avila-Pacheco J."/>
            <person name="Jiang X."/>
            <person name="Kearney S.M."/>
            <person name="Perrotta A.R."/>
            <person name="Berdy B."/>
            <person name="Zhao S."/>
            <person name="Lieberman T.D."/>
            <person name="Swanson P.K."/>
            <person name="Smith M."/>
            <person name="Roesemann S."/>
            <person name="Alexander J.E."/>
            <person name="Rich S.A."/>
            <person name="Livny J."/>
            <person name="Vlamakis H."/>
            <person name="Clish C."/>
            <person name="Bullock K."/>
            <person name="Deik A."/>
            <person name="Scott J."/>
            <person name="Pierce K.A."/>
            <person name="Xavier R.J."/>
            <person name="Alm E.J."/>
        </authorList>
    </citation>
    <scope>NUCLEOTIDE SEQUENCE [LARGE SCALE GENOMIC DNA]</scope>
    <source>
        <strain evidence="1 2">BIOML-A20</strain>
    </source>
</reference>
<organism evidence="1 2">
    <name type="scientific">Collinsella aerofaciens</name>
    <dbReference type="NCBI Taxonomy" id="74426"/>
    <lineage>
        <taxon>Bacteria</taxon>
        <taxon>Bacillati</taxon>
        <taxon>Actinomycetota</taxon>
        <taxon>Coriobacteriia</taxon>
        <taxon>Coriobacteriales</taxon>
        <taxon>Coriobacteriaceae</taxon>
        <taxon>Collinsella</taxon>
    </lineage>
</organism>
<dbReference type="RefSeq" id="WP_040359680.1">
    <property type="nucleotide sequence ID" value="NZ_CABKPD010000015.1"/>
</dbReference>
<proteinExistence type="predicted"/>
<dbReference type="GeneID" id="92850397"/>